<evidence type="ECO:0000313" key="3">
    <source>
        <dbReference type="EMBL" id="NHB76929.1"/>
    </source>
</evidence>
<proteinExistence type="predicted"/>
<protein>
    <recommendedName>
        <fullName evidence="2">Putative Flp pilus-assembly TadG-like N-terminal domain-containing protein</fullName>
    </recommendedName>
</protein>
<evidence type="ECO:0000256" key="1">
    <source>
        <dbReference type="SAM" id="Phobius"/>
    </source>
</evidence>
<dbReference type="Gene3D" id="3.40.50.410">
    <property type="entry name" value="von Willebrand factor, type A domain"/>
    <property type="match status" value="3"/>
</dbReference>
<sequence>MFDTAAKLPIFTHFRRKASEFRSDERGAIAIFVLMIFVMMLLVGGIAVDVMRAEMRRVTYQQTFDRAVLAAANISLPPGQSPVSVGQSWYNVAGLGDEFTVDYGTPTFTGVATASSREARATGTVRSYNHFMHMLDIPYFNMPVRSAAQQGVSKIEVILALDITGSMAESSGNTTKIAALRTAAANFVDIMKFSRDAQGNYTIPKDPNNLISIGMVPYASNVNIPVDLRNQFTVSHLSSWDGVANQGVPNHNCFEINPATYNQTALSRTTPIPMAAVAITAASAPSVGTITLPGANNTNGANGGVVNLGPTNPTAPTPINYSSSGLMCNNGDNPKTPANEALSNLVVLPTTNTAPLKAQISALNPKGNTSIAVGMRWATALIDESARPIYSALRGNEPAMAGRPANNNDNDTRKIIVLMTDGNHVASRHIKDDYKTGASPIWRGTDGNMAIEFNDSGVGINGGTRPGIAPTATPANSCSGWSLANTVVNGKVVKRNFFVPHLKAASVRRRVNASETEGNGTGTLVTGGCDPRAWIAPTNGVPVWPGSGVVRRLDWSEVWRYATVDWVIEQLYMRSNVSSATSYTTVYNTFVANYLVNAANMDNLLNINCTAAKNAGIEVFGIVFGDDVSLGPIQNCSSPGTGYFYHVLNPADLNAAFEQIAVLISELRLTQ</sequence>
<dbReference type="SUPFAM" id="SSF53300">
    <property type="entry name" value="vWA-like"/>
    <property type="match status" value="1"/>
</dbReference>
<feature type="domain" description="Putative Flp pilus-assembly TadG-like N-terminal" evidence="2">
    <location>
        <begin position="27"/>
        <end position="72"/>
    </location>
</feature>
<evidence type="ECO:0000259" key="2">
    <source>
        <dbReference type="Pfam" id="PF13400"/>
    </source>
</evidence>
<dbReference type="Pfam" id="PF13400">
    <property type="entry name" value="Tad"/>
    <property type="match status" value="1"/>
</dbReference>
<comment type="caution">
    <text evidence="3">The sequence shown here is derived from an EMBL/GenBank/DDBJ whole genome shotgun (WGS) entry which is preliminary data.</text>
</comment>
<dbReference type="InterPro" id="IPR028087">
    <property type="entry name" value="Tad_N"/>
</dbReference>
<dbReference type="RefSeq" id="WP_166402967.1">
    <property type="nucleotide sequence ID" value="NZ_JAANHS010000006.1"/>
</dbReference>
<keyword evidence="1" id="KW-0812">Transmembrane</keyword>
<evidence type="ECO:0000313" key="4">
    <source>
        <dbReference type="Proteomes" id="UP001515660"/>
    </source>
</evidence>
<dbReference type="InterPro" id="IPR036465">
    <property type="entry name" value="vWFA_dom_sf"/>
</dbReference>
<dbReference type="EMBL" id="JAANHS010000006">
    <property type="protein sequence ID" value="NHB76929.1"/>
    <property type="molecule type" value="Genomic_DNA"/>
</dbReference>
<accession>A0ABX0G6T2</accession>
<gene>
    <name evidence="3" type="ORF">G8O29_09280</name>
</gene>
<keyword evidence="1" id="KW-1133">Transmembrane helix</keyword>
<feature type="transmembrane region" description="Helical" evidence="1">
    <location>
        <begin position="27"/>
        <end position="48"/>
    </location>
</feature>
<dbReference type="Proteomes" id="UP001515660">
    <property type="component" value="Unassembled WGS sequence"/>
</dbReference>
<reference evidence="3 4" key="1">
    <citation type="journal article" date="2022" name="Microorganisms">
        <title>Genome Sequence and Characterization of a Xanthorhodopsin-Containing, Aerobic Anoxygenic Phototrophic Rhodobacter Species, Isolated from Mesophilic Conditions at Yellowstone National Park.</title>
        <authorList>
            <person name="Kyndt J.A."/>
            <person name="Robertson S."/>
            <person name="Shoffstall I.B."/>
            <person name="Ramaley R.F."/>
            <person name="Meyer T.E."/>
        </authorList>
    </citation>
    <scope>NUCLEOTIDE SEQUENCE [LARGE SCALE GENOMIC DNA]</scope>
    <source>
        <strain evidence="3 4">M37P</strain>
    </source>
</reference>
<keyword evidence="4" id="KW-1185">Reference proteome</keyword>
<keyword evidence="1" id="KW-0472">Membrane</keyword>
<organism evidence="3 4">
    <name type="scientific">Rhodobacter calidifons</name>
    <dbReference type="NCBI Taxonomy" id="2715277"/>
    <lineage>
        <taxon>Bacteria</taxon>
        <taxon>Pseudomonadati</taxon>
        <taxon>Pseudomonadota</taxon>
        <taxon>Alphaproteobacteria</taxon>
        <taxon>Rhodobacterales</taxon>
        <taxon>Rhodobacter group</taxon>
        <taxon>Rhodobacter</taxon>
    </lineage>
</organism>
<name>A0ABX0G6T2_9RHOB</name>